<comment type="caution">
    <text evidence="2">The sequence shown here is derived from an EMBL/GenBank/DDBJ whole genome shotgun (WGS) entry which is preliminary data.</text>
</comment>
<feature type="region of interest" description="Disordered" evidence="1">
    <location>
        <begin position="72"/>
        <end position="115"/>
    </location>
</feature>
<dbReference type="EMBL" id="SMSI01000002">
    <property type="protein sequence ID" value="TDH36170.1"/>
    <property type="molecule type" value="Genomic_DNA"/>
</dbReference>
<dbReference type="RefSeq" id="WP_133284868.1">
    <property type="nucleotide sequence ID" value="NZ_SMSI01000002.1"/>
</dbReference>
<organism evidence="2 3">
    <name type="scientific">Pseudohoeflea suaedae</name>
    <dbReference type="NCBI Taxonomy" id="877384"/>
    <lineage>
        <taxon>Bacteria</taxon>
        <taxon>Pseudomonadati</taxon>
        <taxon>Pseudomonadota</taxon>
        <taxon>Alphaproteobacteria</taxon>
        <taxon>Hyphomicrobiales</taxon>
        <taxon>Rhizobiaceae</taxon>
        <taxon>Pseudohoeflea</taxon>
    </lineage>
</organism>
<evidence type="ECO:0000313" key="2">
    <source>
        <dbReference type="EMBL" id="TDH36170.1"/>
    </source>
</evidence>
<evidence type="ECO:0000313" key="3">
    <source>
        <dbReference type="Proteomes" id="UP000295131"/>
    </source>
</evidence>
<reference evidence="2 3" key="1">
    <citation type="journal article" date="2013" name="Int. J. Syst. Evol. Microbiol.">
        <title>Hoeflea suaedae sp. nov., an endophytic bacterium isolated from the root of the halophyte Suaeda maritima.</title>
        <authorList>
            <person name="Chung E.J."/>
            <person name="Park J.A."/>
            <person name="Pramanik P."/>
            <person name="Bibi F."/>
            <person name="Jeon C.O."/>
            <person name="Chung Y.R."/>
        </authorList>
    </citation>
    <scope>NUCLEOTIDE SEQUENCE [LARGE SCALE GENOMIC DNA]</scope>
    <source>
        <strain evidence="2 3">YC6898</strain>
    </source>
</reference>
<gene>
    <name evidence="2" type="ORF">E2A64_12855</name>
</gene>
<evidence type="ECO:0000256" key="1">
    <source>
        <dbReference type="SAM" id="MobiDB-lite"/>
    </source>
</evidence>
<sequence>MQAAIIAMMILGCDDSATQCHYLDQSAKRWQTVSACDAETEERLKAYSDHRYPVIIAICQPPTDPNELIAEATGEEADGAGGVAPRVNEPKAEQDLAEDGPPANHEEARDESGITATVLRQIRSALPEKESVKDVVTAPIRFAGEGYSWVVRRFED</sequence>
<accession>A0A4R5PKD5</accession>
<keyword evidence="3" id="KW-1185">Reference proteome</keyword>
<dbReference type="AlphaFoldDB" id="A0A4R5PKD5"/>
<dbReference type="OrthoDB" id="7916376at2"/>
<protein>
    <submittedName>
        <fullName evidence="2">Uncharacterized protein</fullName>
    </submittedName>
</protein>
<name>A0A4R5PKD5_9HYPH</name>
<dbReference type="Proteomes" id="UP000295131">
    <property type="component" value="Unassembled WGS sequence"/>
</dbReference>
<proteinExistence type="predicted"/>